<keyword evidence="3" id="KW-1185">Reference proteome</keyword>
<dbReference type="EMBL" id="JAYKXP010000124">
    <property type="protein sequence ID" value="KAK7024433.1"/>
    <property type="molecule type" value="Genomic_DNA"/>
</dbReference>
<reference evidence="2 3" key="1">
    <citation type="submission" date="2024-01" db="EMBL/GenBank/DDBJ databases">
        <title>A draft genome for a cacao thread blight-causing isolate of Paramarasmius palmivorus.</title>
        <authorList>
            <person name="Baruah I.K."/>
            <person name="Bukari Y."/>
            <person name="Amoako-Attah I."/>
            <person name="Meinhardt L.W."/>
            <person name="Bailey B.A."/>
            <person name="Cohen S.P."/>
        </authorList>
    </citation>
    <scope>NUCLEOTIDE SEQUENCE [LARGE SCALE GENOMIC DNA]</scope>
    <source>
        <strain evidence="2 3">GH-12</strain>
    </source>
</reference>
<dbReference type="AlphaFoldDB" id="A0AAW0BD10"/>
<dbReference type="Proteomes" id="UP001383192">
    <property type="component" value="Unassembled WGS sequence"/>
</dbReference>
<evidence type="ECO:0000313" key="2">
    <source>
        <dbReference type="EMBL" id="KAK7024433.1"/>
    </source>
</evidence>
<protein>
    <submittedName>
        <fullName evidence="2">Uncharacterized protein</fullName>
    </submittedName>
</protein>
<sequence>MSSSSSTTPSTPGSSRPCTPDTDPFISSRCPSPTTSESAVVKALTQEDNEEDHAFPKIPTCKHCDQPTDTILRSRSGILIGAHSSQLKSHSPDGLWAHADSSFALGEPVQMAYEADVLNLLMHWIHPKWPPELDRISFDLLKRVAEAVETYRIYCARESVKLAMNIPRPVFAYAVKYDHRHLVQLSLHMSMKTPLTEMRAALVDRPDLFIAWMFYRTKRMEEKQDIYHRLVPSASSCGTECRLRWLTFKDSVHDVAFTTPGLPATLAQFDRATAEKDLLEACEGCVNRVDEWRKTVKETIESRESFWEYVAQEEEEMF</sequence>
<organism evidence="2 3">
    <name type="scientific">Paramarasmius palmivorus</name>
    <dbReference type="NCBI Taxonomy" id="297713"/>
    <lineage>
        <taxon>Eukaryota</taxon>
        <taxon>Fungi</taxon>
        <taxon>Dikarya</taxon>
        <taxon>Basidiomycota</taxon>
        <taxon>Agaricomycotina</taxon>
        <taxon>Agaricomycetes</taxon>
        <taxon>Agaricomycetidae</taxon>
        <taxon>Agaricales</taxon>
        <taxon>Marasmiineae</taxon>
        <taxon>Marasmiaceae</taxon>
        <taxon>Paramarasmius</taxon>
    </lineage>
</organism>
<proteinExistence type="predicted"/>
<feature type="compositionally biased region" description="Polar residues" evidence="1">
    <location>
        <begin position="29"/>
        <end position="38"/>
    </location>
</feature>
<name>A0AAW0BD10_9AGAR</name>
<evidence type="ECO:0000313" key="3">
    <source>
        <dbReference type="Proteomes" id="UP001383192"/>
    </source>
</evidence>
<comment type="caution">
    <text evidence="2">The sequence shown here is derived from an EMBL/GenBank/DDBJ whole genome shotgun (WGS) entry which is preliminary data.</text>
</comment>
<accession>A0AAW0BD10</accession>
<feature type="region of interest" description="Disordered" evidence="1">
    <location>
        <begin position="1"/>
        <end position="40"/>
    </location>
</feature>
<feature type="compositionally biased region" description="Low complexity" evidence="1">
    <location>
        <begin position="1"/>
        <end position="20"/>
    </location>
</feature>
<evidence type="ECO:0000256" key="1">
    <source>
        <dbReference type="SAM" id="MobiDB-lite"/>
    </source>
</evidence>
<gene>
    <name evidence="2" type="ORF">VNI00_016284</name>
</gene>